<organism evidence="7 8">
    <name type="scientific">Pseudonocardia spirodelae</name>
    <dbReference type="NCBI Taxonomy" id="3133431"/>
    <lineage>
        <taxon>Bacteria</taxon>
        <taxon>Bacillati</taxon>
        <taxon>Actinomycetota</taxon>
        <taxon>Actinomycetes</taxon>
        <taxon>Pseudonocardiales</taxon>
        <taxon>Pseudonocardiaceae</taxon>
        <taxon>Pseudonocardia</taxon>
    </lineage>
</organism>
<keyword evidence="8" id="KW-1185">Reference proteome</keyword>
<evidence type="ECO:0000256" key="4">
    <source>
        <dbReference type="ARBA" id="ARBA00023251"/>
    </source>
</evidence>
<evidence type="ECO:0000313" key="7">
    <source>
        <dbReference type="EMBL" id="MEJ8277568.1"/>
    </source>
</evidence>
<name>A0ABU8T0T8_9PSEU</name>
<feature type="domain" description="N-acetyltransferase" evidence="6">
    <location>
        <begin position="217"/>
        <end position="371"/>
    </location>
</feature>
<gene>
    <name evidence="7" type="ORF">WJX68_01380</name>
</gene>
<dbReference type="Gene3D" id="3.40.630.30">
    <property type="match status" value="1"/>
</dbReference>
<keyword evidence="7" id="KW-0012">Acyltransferase</keyword>
<keyword evidence="7" id="KW-0808">Transferase</keyword>
<comment type="function">
    <text evidence="1">Acyltransferase required for the direct transfer of medium- to long-chain fatty acyl moieties from a carrier protein (MbtL) on to the epsilon-amino group of lysine residue in the mycobactin core.</text>
</comment>
<dbReference type="InterPro" id="IPR019432">
    <property type="entry name" value="Acyltransferase_MbtK/IucB-like"/>
</dbReference>
<proteinExistence type="predicted"/>
<dbReference type="PROSITE" id="PS51186">
    <property type="entry name" value="GNAT"/>
    <property type="match status" value="1"/>
</dbReference>
<dbReference type="PANTHER" id="PTHR31438:SF1">
    <property type="entry name" value="LYSINE N-ACYLTRANSFERASE C17G9.06C-RELATED"/>
    <property type="match status" value="1"/>
</dbReference>
<dbReference type="Proteomes" id="UP001364211">
    <property type="component" value="Unassembled WGS sequence"/>
</dbReference>
<comment type="caution">
    <text evidence="7">The sequence shown here is derived from an EMBL/GenBank/DDBJ whole genome shotgun (WGS) entry which is preliminary data.</text>
</comment>
<evidence type="ECO:0000256" key="1">
    <source>
        <dbReference type="ARBA" id="ARBA00003818"/>
    </source>
</evidence>
<evidence type="ECO:0000259" key="6">
    <source>
        <dbReference type="PROSITE" id="PS51186"/>
    </source>
</evidence>
<comment type="pathway">
    <text evidence="2">Siderophore biosynthesis; mycobactin biosynthesis.</text>
</comment>
<dbReference type="SUPFAM" id="SSF55729">
    <property type="entry name" value="Acyl-CoA N-acyltransferases (Nat)"/>
    <property type="match status" value="1"/>
</dbReference>
<dbReference type="EMBL" id="JBBJUP010000001">
    <property type="protein sequence ID" value="MEJ8277568.1"/>
    <property type="molecule type" value="Genomic_DNA"/>
</dbReference>
<reference evidence="7 8" key="1">
    <citation type="submission" date="2024-03" db="EMBL/GenBank/DDBJ databases">
        <title>Draft genome sequence of Pseudonocardia sp. DW16-2.</title>
        <authorList>
            <person name="Duangmal K."/>
        </authorList>
    </citation>
    <scope>NUCLEOTIDE SEQUENCE [LARGE SCALE GENOMIC DNA]</scope>
    <source>
        <strain evidence="7 8">DW16-2</strain>
    </source>
</reference>
<dbReference type="Pfam" id="PF13523">
    <property type="entry name" value="Acetyltransf_8"/>
    <property type="match status" value="1"/>
</dbReference>
<evidence type="ECO:0000256" key="3">
    <source>
        <dbReference type="ARBA" id="ARBA00020586"/>
    </source>
</evidence>
<accession>A0ABU8T0T8</accession>
<dbReference type="RefSeq" id="WP_340285630.1">
    <property type="nucleotide sequence ID" value="NZ_JBBJUP010000001.1"/>
</dbReference>
<evidence type="ECO:0000313" key="8">
    <source>
        <dbReference type="Proteomes" id="UP001364211"/>
    </source>
</evidence>
<evidence type="ECO:0000256" key="5">
    <source>
        <dbReference type="ARBA" id="ARBA00031122"/>
    </source>
</evidence>
<dbReference type="InterPro" id="IPR016181">
    <property type="entry name" value="Acyl_CoA_acyltransferase"/>
</dbReference>
<keyword evidence="4" id="KW-0046">Antibiotic resistance</keyword>
<dbReference type="GO" id="GO:0016746">
    <property type="term" value="F:acyltransferase activity"/>
    <property type="evidence" value="ECO:0007669"/>
    <property type="project" value="UniProtKB-KW"/>
</dbReference>
<protein>
    <recommendedName>
        <fullName evidence="3">Lysine N-acyltransferase MbtK</fullName>
    </recommendedName>
    <alternativeName>
        <fullName evidence="5">Mycobactin synthase protein K</fullName>
    </alternativeName>
</protein>
<dbReference type="SMART" id="SM01006">
    <property type="entry name" value="AlcB"/>
    <property type="match status" value="1"/>
</dbReference>
<sequence length="371" mass="38713">MGPDAQRARILRHALLDVGADPGPGPLLLPLPAVGMGVVAEVEQVSPVGAHRFSRIALATGDGALDTAPDPAELTAALHDEFAARAGRPAGGGAPGATHAPDPAVADAVTADLTDRLLLRGLLPLVAAGGPDEPGRLDALRARLRTARDAAPAGRARALLQHWLTAAHLWRRPVLHHASWHRTPNPLAPLPEPVTVDPPVPDRAGGFVLRRARPHGADLRTVASWMRRPEVVRFFGQPWSDERWARELAGHGPGSGTAAVLVESTSDPAAGPLAYLELYRPARHALARAHPVGPHDVGVHVCVGAAHRRGTGGALLDAVASALTAAGCPRVLAEPDARNDAARGAFRRAGFTEQDMIALPHKDAVIVARAA</sequence>
<evidence type="ECO:0000256" key="2">
    <source>
        <dbReference type="ARBA" id="ARBA00005102"/>
    </source>
</evidence>
<dbReference type="InterPro" id="IPR000182">
    <property type="entry name" value="GNAT_dom"/>
</dbReference>
<dbReference type="PANTHER" id="PTHR31438">
    <property type="entry name" value="LYSINE N-ACYLTRANSFERASE C17G9.06C-RELATED"/>
    <property type="match status" value="1"/>
</dbReference>